<name>A0A558CSK9_9GAMM</name>
<dbReference type="Gene3D" id="3.55.40.10">
    <property type="entry name" value="minor pseudopilin epsh domain"/>
    <property type="match status" value="1"/>
</dbReference>
<dbReference type="SUPFAM" id="SSF54523">
    <property type="entry name" value="Pili subunits"/>
    <property type="match status" value="1"/>
</dbReference>
<dbReference type="GO" id="GO:0005886">
    <property type="term" value="C:plasma membrane"/>
    <property type="evidence" value="ECO:0007669"/>
    <property type="project" value="UniProtKB-SubCell"/>
</dbReference>
<keyword evidence="4" id="KW-0488">Methylation</keyword>
<comment type="caution">
    <text evidence="13">The sequence shown here is derived from an EMBL/GenBank/DDBJ whole genome shotgun (WGS) entry which is preliminary data.</text>
</comment>
<protein>
    <recommendedName>
        <fullName evidence="2">Type II secretion system protein H</fullName>
    </recommendedName>
    <alternativeName>
        <fullName evidence="10">General secretion pathway protein H</fullName>
    </alternativeName>
</protein>
<dbReference type="Proteomes" id="UP000317355">
    <property type="component" value="Unassembled WGS sequence"/>
</dbReference>
<evidence type="ECO:0000256" key="2">
    <source>
        <dbReference type="ARBA" id="ARBA00021549"/>
    </source>
</evidence>
<comment type="subcellular location">
    <subcellularLocation>
        <location evidence="1">Cell inner membrane</location>
        <topology evidence="1">Single-pass membrane protein</topology>
    </subcellularLocation>
</comment>
<dbReference type="InterPro" id="IPR012902">
    <property type="entry name" value="N_methyl_site"/>
</dbReference>
<dbReference type="GO" id="GO:0015628">
    <property type="term" value="P:protein secretion by the type II secretion system"/>
    <property type="evidence" value="ECO:0007669"/>
    <property type="project" value="InterPro"/>
</dbReference>
<evidence type="ECO:0000259" key="12">
    <source>
        <dbReference type="Pfam" id="PF12019"/>
    </source>
</evidence>
<dbReference type="InterPro" id="IPR022346">
    <property type="entry name" value="T2SS_GspH"/>
</dbReference>
<evidence type="ECO:0000256" key="5">
    <source>
        <dbReference type="ARBA" id="ARBA00022519"/>
    </source>
</evidence>
<evidence type="ECO:0000256" key="1">
    <source>
        <dbReference type="ARBA" id="ARBA00004377"/>
    </source>
</evidence>
<dbReference type="InterPro" id="IPR045584">
    <property type="entry name" value="Pilin-like"/>
</dbReference>
<evidence type="ECO:0000256" key="10">
    <source>
        <dbReference type="ARBA" id="ARBA00030775"/>
    </source>
</evidence>
<keyword evidence="7 11" id="KW-1133">Transmembrane helix</keyword>
<feature type="domain" description="General secretion pathway GspH" evidence="12">
    <location>
        <begin position="48"/>
        <end position="167"/>
    </location>
</feature>
<gene>
    <name evidence="13" type="ORF">FHK82_15105</name>
</gene>
<evidence type="ECO:0000256" key="9">
    <source>
        <dbReference type="ARBA" id="ARBA00025772"/>
    </source>
</evidence>
<keyword evidence="8 11" id="KW-0472">Membrane</keyword>
<evidence type="ECO:0000256" key="4">
    <source>
        <dbReference type="ARBA" id="ARBA00022481"/>
    </source>
</evidence>
<dbReference type="AlphaFoldDB" id="A0A558CSK9"/>
<sequence>MDRVTLSPQRGFTLIELMVTVALLAIVLTLGIPSFTTFIQNSRLITGANEFATALSLARTTAIKEGAGAVIQAPTTSPSTNEWGQGFTVSVWTDTDNDNVVDSGEVGAAIRTFSAFDTNVTLDSATGVRTVAFIHTGQLTGTAALVFNLCDSRTGEIGRQFTVNSIGSFDLDRDYTCP</sequence>
<evidence type="ECO:0000256" key="11">
    <source>
        <dbReference type="SAM" id="Phobius"/>
    </source>
</evidence>
<dbReference type="NCBIfam" id="TIGR02532">
    <property type="entry name" value="IV_pilin_GFxxxE"/>
    <property type="match status" value="1"/>
</dbReference>
<dbReference type="Pfam" id="PF12019">
    <property type="entry name" value="GspH"/>
    <property type="match status" value="1"/>
</dbReference>
<organism evidence="13 14">
    <name type="scientific">Sedimenticola thiotaurini</name>
    <dbReference type="NCBI Taxonomy" id="1543721"/>
    <lineage>
        <taxon>Bacteria</taxon>
        <taxon>Pseudomonadati</taxon>
        <taxon>Pseudomonadota</taxon>
        <taxon>Gammaproteobacteria</taxon>
        <taxon>Chromatiales</taxon>
        <taxon>Sedimenticolaceae</taxon>
        <taxon>Sedimenticola</taxon>
    </lineage>
</organism>
<proteinExistence type="inferred from homology"/>
<comment type="similarity">
    <text evidence="9">Belongs to the GSP H family.</text>
</comment>
<dbReference type="PROSITE" id="PS00409">
    <property type="entry name" value="PROKAR_NTER_METHYL"/>
    <property type="match status" value="1"/>
</dbReference>
<dbReference type="EMBL" id="VMRY01000084">
    <property type="protein sequence ID" value="TVT51761.1"/>
    <property type="molecule type" value="Genomic_DNA"/>
</dbReference>
<evidence type="ECO:0000256" key="6">
    <source>
        <dbReference type="ARBA" id="ARBA00022692"/>
    </source>
</evidence>
<feature type="transmembrane region" description="Helical" evidence="11">
    <location>
        <begin position="12"/>
        <end position="32"/>
    </location>
</feature>
<dbReference type="GO" id="GO:0015627">
    <property type="term" value="C:type II protein secretion system complex"/>
    <property type="evidence" value="ECO:0007669"/>
    <property type="project" value="InterPro"/>
</dbReference>
<keyword evidence="3" id="KW-1003">Cell membrane</keyword>
<dbReference type="Pfam" id="PF07963">
    <property type="entry name" value="N_methyl"/>
    <property type="match status" value="1"/>
</dbReference>
<keyword evidence="6 11" id="KW-0812">Transmembrane</keyword>
<keyword evidence="5" id="KW-0997">Cell inner membrane</keyword>
<reference evidence="13 14" key="1">
    <citation type="submission" date="2019-07" db="EMBL/GenBank/DDBJ databases">
        <title>The pathways for chlorine oxyanion respiration interact through the shared metabolite chlorate.</title>
        <authorList>
            <person name="Barnum T.P."/>
            <person name="Cheng Y."/>
            <person name="Hill K.A."/>
            <person name="Lucas L.N."/>
            <person name="Carlson H.K."/>
            <person name="Coates J.D."/>
        </authorList>
    </citation>
    <scope>NUCLEOTIDE SEQUENCE [LARGE SCALE GENOMIC DNA]</scope>
    <source>
        <strain evidence="13">BK-3</strain>
    </source>
</reference>
<evidence type="ECO:0000256" key="8">
    <source>
        <dbReference type="ARBA" id="ARBA00023136"/>
    </source>
</evidence>
<evidence type="ECO:0000256" key="7">
    <source>
        <dbReference type="ARBA" id="ARBA00022989"/>
    </source>
</evidence>
<evidence type="ECO:0000256" key="3">
    <source>
        <dbReference type="ARBA" id="ARBA00022475"/>
    </source>
</evidence>
<dbReference type="PROSITE" id="PS00018">
    <property type="entry name" value="EF_HAND_1"/>
    <property type="match status" value="1"/>
</dbReference>
<accession>A0A558CSK9</accession>
<dbReference type="InterPro" id="IPR018247">
    <property type="entry name" value="EF_Hand_1_Ca_BS"/>
</dbReference>
<evidence type="ECO:0000313" key="13">
    <source>
        <dbReference type="EMBL" id="TVT51761.1"/>
    </source>
</evidence>
<evidence type="ECO:0000313" key="14">
    <source>
        <dbReference type="Proteomes" id="UP000317355"/>
    </source>
</evidence>